<organism evidence="2">
    <name type="scientific">Anaerococcus vaginalis</name>
    <dbReference type="NCBI Taxonomy" id="33037"/>
    <lineage>
        <taxon>Bacteria</taxon>
        <taxon>Bacillati</taxon>
        <taxon>Bacillota</taxon>
        <taxon>Tissierellia</taxon>
        <taxon>Tissierellales</taxon>
        <taxon>Peptoniphilaceae</taxon>
        <taxon>Anaerococcus</taxon>
    </lineage>
</organism>
<proteinExistence type="predicted"/>
<evidence type="ECO:0000313" key="2">
    <source>
        <dbReference type="EMBL" id="VYT00117.1"/>
    </source>
</evidence>
<accession>A0A6N2T3Y4</accession>
<sequence>MDNNLKMFVIGMLAVLIVYSIITFLNYSKECTKEIKNEKISYALERLDKIIRRAVGAANQVIVNNAKEDGTFTASYGKKVKDEVFETILKVLGDEGKQLLNEALGDLEQYISDGIEDEVDRRK</sequence>
<dbReference type="AlphaFoldDB" id="A0A6N2T3Y4"/>
<keyword evidence="1" id="KW-1133">Transmembrane helix</keyword>
<keyword evidence="1" id="KW-0812">Transmembrane</keyword>
<feature type="transmembrane region" description="Helical" evidence="1">
    <location>
        <begin position="6"/>
        <end position="27"/>
    </location>
</feature>
<dbReference type="EMBL" id="CACRSW010000023">
    <property type="protein sequence ID" value="VYT00117.1"/>
    <property type="molecule type" value="Genomic_DNA"/>
</dbReference>
<protein>
    <submittedName>
        <fullName evidence="2">Uncharacterized protein</fullName>
    </submittedName>
</protein>
<name>A0A6N2T3Y4_9FIRM</name>
<gene>
    <name evidence="2" type="ORF">AVLFYP127_00467</name>
</gene>
<evidence type="ECO:0000256" key="1">
    <source>
        <dbReference type="SAM" id="Phobius"/>
    </source>
</evidence>
<keyword evidence="1" id="KW-0472">Membrane</keyword>
<dbReference type="RefSeq" id="WP_156329043.1">
    <property type="nucleotide sequence ID" value="NZ_CACRSW010000023.1"/>
</dbReference>
<reference evidence="2" key="1">
    <citation type="submission" date="2019-11" db="EMBL/GenBank/DDBJ databases">
        <authorList>
            <person name="Feng L."/>
        </authorList>
    </citation>
    <scope>NUCLEOTIDE SEQUENCE</scope>
    <source>
        <strain evidence="2">AvaginalisLFYP127</strain>
    </source>
</reference>